<keyword evidence="3" id="KW-1185">Reference proteome</keyword>
<evidence type="ECO:0000256" key="1">
    <source>
        <dbReference type="SAM" id="MobiDB-lite"/>
    </source>
</evidence>
<dbReference type="AlphaFoldDB" id="A0ABD3GJR9"/>
<evidence type="ECO:0000313" key="3">
    <source>
        <dbReference type="Proteomes" id="UP001633002"/>
    </source>
</evidence>
<evidence type="ECO:0000313" key="2">
    <source>
        <dbReference type="EMBL" id="KAL3678674.1"/>
    </source>
</evidence>
<dbReference type="Proteomes" id="UP001633002">
    <property type="component" value="Unassembled WGS sequence"/>
</dbReference>
<accession>A0ABD3GJR9</accession>
<name>A0ABD3GJR9_9MARC</name>
<dbReference type="PANTHER" id="PTHR33153:SF3">
    <property type="entry name" value="TRAFFICKING PROTEIN PARTICLE COMPLEX SUBUNIT 11 DOMAIN-CONTAINING PROTEIN"/>
    <property type="match status" value="1"/>
</dbReference>
<organism evidence="2 3">
    <name type="scientific">Riccia sorocarpa</name>
    <dbReference type="NCBI Taxonomy" id="122646"/>
    <lineage>
        <taxon>Eukaryota</taxon>
        <taxon>Viridiplantae</taxon>
        <taxon>Streptophyta</taxon>
        <taxon>Embryophyta</taxon>
        <taxon>Marchantiophyta</taxon>
        <taxon>Marchantiopsida</taxon>
        <taxon>Marchantiidae</taxon>
        <taxon>Marchantiales</taxon>
        <taxon>Ricciaceae</taxon>
        <taxon>Riccia</taxon>
    </lineage>
</organism>
<evidence type="ECO:0008006" key="4">
    <source>
        <dbReference type="Google" id="ProtNLM"/>
    </source>
</evidence>
<feature type="region of interest" description="Disordered" evidence="1">
    <location>
        <begin position="381"/>
        <end position="413"/>
    </location>
</feature>
<dbReference type="PANTHER" id="PTHR33153">
    <property type="entry name" value="MYND-TYPE DOMAIN-CONTAINING PROTEIN"/>
    <property type="match status" value="1"/>
</dbReference>
<reference evidence="2 3" key="1">
    <citation type="submission" date="2024-09" db="EMBL/GenBank/DDBJ databases">
        <title>Chromosome-scale assembly of Riccia sorocarpa.</title>
        <authorList>
            <person name="Paukszto L."/>
        </authorList>
    </citation>
    <scope>NUCLEOTIDE SEQUENCE [LARGE SCALE GENOMIC DNA]</scope>
    <source>
        <strain evidence="2">LP-2024</strain>
        <tissue evidence="2">Aerial parts of the thallus</tissue>
    </source>
</reference>
<proteinExistence type="predicted"/>
<gene>
    <name evidence="2" type="ORF">R1sor_021630</name>
</gene>
<comment type="caution">
    <text evidence="2">The sequence shown here is derived from an EMBL/GenBank/DDBJ whole genome shotgun (WGS) entry which is preliminary data.</text>
</comment>
<protein>
    <recommendedName>
        <fullName evidence="4">BAH domain-containing protein</fullName>
    </recommendedName>
</protein>
<dbReference type="EMBL" id="JBJQOH010000007">
    <property type="protein sequence ID" value="KAL3678674.1"/>
    <property type="molecule type" value="Genomic_DNA"/>
</dbReference>
<sequence length="413" mass="47406">MNTVVRQPSAQAFIFLEWLDSFFLSHCERQPGDGKYHLPNNFTKKEVYDHYKTDMSQMHSVLQYSSFKRYWRKYYPLVTIPTTNKLSVCDFCELYKAKRDKAVTKLEKAEAIEALQLHRKQQAEERTAAGHRRWKALDTPKDCAYIQVDGMDQKKTALPHFSKQPKSVDGAVLVGVHLVGVMQEDIGRNIGRSILERLTGDMCWLWPVPPERDAEEEVELLAVTTAEDLRRRVFRIRRPIYSGPRKPPPGSAVADRAAHIGELNEIHDKSFLAVLAEDEVSFWICQVLKINGRNEAGEPTEVMIQWYATEDSNPYTRKFYPEKRRSNGKGRPVLFMQEVNLDAVIILSFNFIFTTTRRLRKITERQIRTGLFRIARDKEASELDGNISPASDIGSADDEATDCSGPYSDPDEQ</sequence>